<feature type="compositionally biased region" description="Polar residues" evidence="1">
    <location>
        <begin position="380"/>
        <end position="398"/>
    </location>
</feature>
<feature type="compositionally biased region" description="Low complexity" evidence="1">
    <location>
        <begin position="1"/>
        <end position="22"/>
    </location>
</feature>
<feature type="compositionally biased region" description="Pro residues" evidence="1">
    <location>
        <begin position="122"/>
        <end position="133"/>
    </location>
</feature>
<feature type="compositionally biased region" description="Low complexity" evidence="1">
    <location>
        <begin position="348"/>
        <end position="361"/>
    </location>
</feature>
<dbReference type="STRING" id="205917.A0A4Y9XZ31"/>
<dbReference type="PROSITE" id="PS50330">
    <property type="entry name" value="UIM"/>
    <property type="match status" value="1"/>
</dbReference>
<accession>A0A4Y9XZ31</accession>
<name>A0A4Y9XZ31_9AGAM</name>
<feature type="compositionally biased region" description="Pro residues" evidence="1">
    <location>
        <begin position="31"/>
        <end position="44"/>
    </location>
</feature>
<keyword evidence="3" id="KW-1185">Reference proteome</keyword>
<evidence type="ECO:0000313" key="2">
    <source>
        <dbReference type="EMBL" id="TFY55355.1"/>
    </source>
</evidence>
<feature type="compositionally biased region" description="Polar residues" evidence="1">
    <location>
        <begin position="275"/>
        <end position="287"/>
    </location>
</feature>
<comment type="caution">
    <text evidence="2">The sequence shown here is derived from an EMBL/GenBank/DDBJ whole genome shotgun (WGS) entry which is preliminary data.</text>
</comment>
<feature type="compositionally biased region" description="Polar residues" evidence="1">
    <location>
        <begin position="66"/>
        <end position="77"/>
    </location>
</feature>
<dbReference type="EMBL" id="SEOQ01000925">
    <property type="protein sequence ID" value="TFY55355.1"/>
    <property type="molecule type" value="Genomic_DNA"/>
</dbReference>
<dbReference type="Proteomes" id="UP000298327">
    <property type="component" value="Unassembled WGS sequence"/>
</dbReference>
<feature type="compositionally biased region" description="Low complexity" evidence="1">
    <location>
        <begin position="399"/>
        <end position="414"/>
    </location>
</feature>
<feature type="region of interest" description="Disordered" evidence="1">
    <location>
        <begin position="259"/>
        <end position="290"/>
    </location>
</feature>
<proteinExistence type="predicted"/>
<feature type="region of interest" description="Disordered" evidence="1">
    <location>
        <begin position="1"/>
        <end position="173"/>
    </location>
</feature>
<dbReference type="AlphaFoldDB" id="A0A4Y9XZ31"/>
<feature type="region of interest" description="Disordered" evidence="1">
    <location>
        <begin position="302"/>
        <end position="424"/>
    </location>
</feature>
<feature type="compositionally biased region" description="Basic and acidic residues" evidence="1">
    <location>
        <begin position="302"/>
        <end position="317"/>
    </location>
</feature>
<organism evidence="2 3">
    <name type="scientific">Dentipellis fragilis</name>
    <dbReference type="NCBI Taxonomy" id="205917"/>
    <lineage>
        <taxon>Eukaryota</taxon>
        <taxon>Fungi</taxon>
        <taxon>Dikarya</taxon>
        <taxon>Basidiomycota</taxon>
        <taxon>Agaricomycotina</taxon>
        <taxon>Agaricomycetes</taxon>
        <taxon>Russulales</taxon>
        <taxon>Hericiaceae</taxon>
        <taxon>Dentipellis</taxon>
    </lineage>
</organism>
<reference evidence="2 3" key="1">
    <citation type="submission" date="2019-02" db="EMBL/GenBank/DDBJ databases">
        <title>Genome sequencing of the rare red list fungi Dentipellis fragilis.</title>
        <authorList>
            <person name="Buettner E."/>
            <person name="Kellner H."/>
        </authorList>
    </citation>
    <scope>NUCLEOTIDE SEQUENCE [LARGE SCALE GENOMIC DNA]</scope>
    <source>
        <strain evidence="2 3">DSM 105465</strain>
    </source>
</reference>
<evidence type="ECO:0000313" key="3">
    <source>
        <dbReference type="Proteomes" id="UP000298327"/>
    </source>
</evidence>
<feature type="compositionally biased region" description="Polar residues" evidence="1">
    <location>
        <begin position="318"/>
        <end position="329"/>
    </location>
</feature>
<feature type="compositionally biased region" description="Polar residues" evidence="1">
    <location>
        <begin position="158"/>
        <end position="171"/>
    </location>
</feature>
<feature type="compositionally biased region" description="Low complexity" evidence="1">
    <location>
        <begin position="134"/>
        <end position="147"/>
    </location>
</feature>
<protein>
    <submittedName>
        <fullName evidence="2">Uncharacterized protein</fullName>
    </submittedName>
</protein>
<gene>
    <name evidence="2" type="ORF">EVG20_g9349</name>
</gene>
<sequence length="697" mass="75848">MASGSPWSQSPSPRRPYQQRASTSGYYHHPLPQPPVPPPIPPGLIPGNPHRANTAGGRIDGLFFIQQPSNYSVLTNGPQRPPPARQAPPILVPLSRTERPASTQPPPLPQKPPSFYRRNSSPAPPLPPKPFSPTSPSASAPRLSLYPQSIPGPIAFPQPQTSTIVEENSPASAVEDSQIERALHLSAIEDDQWRHRRDTQDEDLARALEESMILNGQPTESPASASFVLSSHAASAAELVSLPSGSLLPDLRLQLSQPAEPAYSHTRDPADDSFLSLSSAHSTQSQMQEDEAFARRLAVEDDRRTISSEAHSHESDNTPHNNCQSSSASLYPDTISGAHYSPQQARKSLSASSSSSHENSSATQRSPVLTHSRERPPSLRRTSSNDFLSAPSEFSSIRTGSPRPTASSAPTSSIAEEDEDEEAAQAPRLALTPNQFVEPELLTGVSFGFAPPSIGVSQTMMRDPVPTVIALPYGKCPPMHIQAPSWRHLLKLMAKLSATRIQPSIEALAVTKSDLKLRTVVQFVKVHHSSAEWRTILYLTVEYPVPPGHPNYHKYTNGDVSTLPYSYALSSLPATLRDGSDSSMAKYYTIPQTSSTPLPSLPIDLPSMAMYLASALEDSRRALNDSSSGLRKLAKMVDQFYPNNNPSGELGGDSTERLATRRLFGRFVRRGNKSKDNRGGNADRYELVTPFVPDEWG</sequence>
<evidence type="ECO:0000256" key="1">
    <source>
        <dbReference type="SAM" id="MobiDB-lite"/>
    </source>
</evidence>
<feature type="compositionally biased region" description="Pro residues" evidence="1">
    <location>
        <begin position="103"/>
        <end position="112"/>
    </location>
</feature>
<dbReference type="OrthoDB" id="3269480at2759"/>
<dbReference type="InterPro" id="IPR003903">
    <property type="entry name" value="UIM_dom"/>
</dbReference>